<evidence type="ECO:0000256" key="1">
    <source>
        <dbReference type="ARBA" id="ARBA00022723"/>
    </source>
</evidence>
<dbReference type="AlphaFoldDB" id="A0A8T1MTN8"/>
<feature type="region of interest" description="Disordered" evidence="5">
    <location>
        <begin position="939"/>
        <end position="969"/>
    </location>
</feature>
<keyword evidence="9" id="KW-1185">Reference proteome</keyword>
<dbReference type="InterPro" id="IPR011011">
    <property type="entry name" value="Znf_FYVE_PHD"/>
</dbReference>
<feature type="region of interest" description="Disordered" evidence="5">
    <location>
        <begin position="911"/>
        <end position="930"/>
    </location>
</feature>
<dbReference type="GO" id="GO:0006357">
    <property type="term" value="P:regulation of transcription by RNA polymerase II"/>
    <property type="evidence" value="ECO:0007669"/>
    <property type="project" value="TreeGrafter"/>
</dbReference>
<dbReference type="Pfam" id="PF13832">
    <property type="entry name" value="zf-HC5HC2H_2"/>
    <property type="match status" value="1"/>
</dbReference>
<reference evidence="8 9" key="1">
    <citation type="journal article" date="2018" name="Biotechnol. Adv.">
        <title>Improved genomic resources and new bioinformatic workflow for the carcinogenic parasite Clonorchis sinensis: Biotechnological implications.</title>
        <authorList>
            <person name="Wang D."/>
            <person name="Korhonen P.K."/>
            <person name="Gasser R.B."/>
            <person name="Young N.D."/>
        </authorList>
    </citation>
    <scope>NUCLEOTIDE SEQUENCE [LARGE SCALE GENOMIC DNA]</scope>
    <source>
        <strain evidence="8">Cs-k2</strain>
    </source>
</reference>
<dbReference type="InterPro" id="IPR013083">
    <property type="entry name" value="Znf_RING/FYVE/PHD"/>
</dbReference>
<dbReference type="Gene3D" id="3.30.40.10">
    <property type="entry name" value="Zinc/RING finger domain, C3HC4 (zinc finger)"/>
    <property type="match status" value="2"/>
</dbReference>
<dbReference type="CDD" id="cd15674">
    <property type="entry name" value="ePHD_PHF14"/>
    <property type="match status" value="1"/>
</dbReference>
<keyword evidence="2 4" id="KW-0863">Zinc-finger</keyword>
<organism evidence="8 9">
    <name type="scientific">Clonorchis sinensis</name>
    <name type="common">Chinese liver fluke</name>
    <dbReference type="NCBI Taxonomy" id="79923"/>
    <lineage>
        <taxon>Eukaryota</taxon>
        <taxon>Metazoa</taxon>
        <taxon>Spiralia</taxon>
        <taxon>Lophotrochozoa</taxon>
        <taxon>Platyhelminthes</taxon>
        <taxon>Trematoda</taxon>
        <taxon>Digenea</taxon>
        <taxon>Opisthorchiida</taxon>
        <taxon>Opisthorchiata</taxon>
        <taxon>Opisthorchiidae</taxon>
        <taxon>Clonorchis</taxon>
    </lineage>
</organism>
<evidence type="ECO:0000256" key="2">
    <source>
        <dbReference type="ARBA" id="ARBA00022771"/>
    </source>
</evidence>
<gene>
    <name evidence="8" type="ORF">CSKR_107130</name>
</gene>
<dbReference type="PROSITE" id="PS50016">
    <property type="entry name" value="ZF_PHD_2"/>
    <property type="match status" value="2"/>
</dbReference>
<dbReference type="EMBL" id="NIRI02000042">
    <property type="protein sequence ID" value="KAG5452430.1"/>
    <property type="molecule type" value="Genomic_DNA"/>
</dbReference>
<dbReference type="Proteomes" id="UP000286415">
    <property type="component" value="Unassembled WGS sequence"/>
</dbReference>
<evidence type="ECO:0000256" key="5">
    <source>
        <dbReference type="SAM" id="MobiDB-lite"/>
    </source>
</evidence>
<evidence type="ECO:0000259" key="7">
    <source>
        <dbReference type="PROSITE" id="PS51805"/>
    </source>
</evidence>
<feature type="region of interest" description="Disordered" evidence="5">
    <location>
        <begin position="160"/>
        <end position="217"/>
    </location>
</feature>
<feature type="compositionally biased region" description="Polar residues" evidence="5">
    <location>
        <begin position="939"/>
        <end position="951"/>
    </location>
</feature>
<dbReference type="InterPro" id="IPR019786">
    <property type="entry name" value="Zinc_finger_PHD-type_CS"/>
</dbReference>
<evidence type="ECO:0000313" key="9">
    <source>
        <dbReference type="Proteomes" id="UP000286415"/>
    </source>
</evidence>
<dbReference type="OrthoDB" id="6287393at2759"/>
<sequence>MLDPDRLTFGARSPIGQSANLLNGGSVIRIQPLHLDFSCLGLGRLVVSQSSCFLLVAWQFGTESMLQLNGCLRGDNIMKFRRLLDASLAVGTRSVRTCLDAGQSSCLIWPVACGLGFLVVAPFPIHSIMSNREMKRSSADKEPDVEQLFHAIARRDPSKRQIKPVATTAPLELFDDLDDDSDSEFVCEDQEDEDTEQEDSDSADSSSSDESDSSSSNEDVIQATMMESTVVSEKPPDQGENVATISDKELEQSRNLPEDDQSTLAPESEDAKVANNVCLQPTVGNVAALQEKKPANFLVCMVCLGDGNDPNDELIECDGCGIVVHEDCYKVVDSIFMSSGASSSSTDAWFCEPCLAGVKNPYCELCPNTFGAFKRTDNNRWVHLVCALYTPGIAFNDPDDLMDVTLTELPPKSWASRECSLCEERFFAWTGVCIGCDAGLCRTYFHSTCAQKHGLLSEPVMDENTADPFFAHCRQHTDKVVARQRRRNYLAAMSRWRWKRNQISEAAASMSPGLLNSPDLRHSLTSTNETMAQLEPRVQRKLDQFRSLYEELLKVRDKPYVPTTKTPLLLEHSPLAMRLFVLKAKRLQLPLELTGQSAINDSSKAPPSGYPIFSPDFISYFFEREKRIADVMKRISALQDTQRELQISDASASHSYNSISSQLENLVTRRNTLRSQFRRIMSSLQQLVPEIKPSPLLEPVFEESAVSAEVKAEAEHSSFEVQSRNGPRFGRVSIGRRAVHATDSTTPGVYRGIKRRGTTLSPTSNKHGMFVDKERVLSRASGAGTDSVILECFVCHGLQDQHLITKCDTCSKAFHLACLDPPLLRMPKRSRLYGWQCSFCTKAVASNSEVIQVDVNAPRQLRRSLGGNQSSGVPVDCTDKLEVKVELLSKLQDSKPTEIMEAVTTKPEPLVTESSVSFQEPKTPFRRKAGSIGSSLIKNSRSRTTCSTANAASRGGRSRMKRSLGTPRYTPIPAKRIARRSAPSIFKSRSQESDLPVQPTILITQIDSNQCETTKVPESTTITSRSFDAYEYHADANSDEEITRLRSSKVIKFEQIRDHSRNNDSESVEQIAPLNLRYIICRDNGGAYQKKSAPERFRVKLKKL</sequence>
<feature type="region of interest" description="Disordered" evidence="5">
    <location>
        <begin position="745"/>
        <end position="766"/>
    </location>
</feature>
<accession>A0A8T1MTN8</accession>
<dbReference type="CDD" id="cd15562">
    <property type="entry name" value="PHD2_PHF14"/>
    <property type="match status" value="1"/>
</dbReference>
<dbReference type="InterPro" id="IPR034732">
    <property type="entry name" value="EPHD"/>
</dbReference>
<dbReference type="SMART" id="SM00249">
    <property type="entry name" value="PHD"/>
    <property type="match status" value="3"/>
</dbReference>
<dbReference type="PROSITE" id="PS51805">
    <property type="entry name" value="EPHD"/>
    <property type="match status" value="1"/>
</dbReference>
<proteinExistence type="predicted"/>
<keyword evidence="3" id="KW-0862">Zinc</keyword>
<dbReference type="InterPro" id="IPR050701">
    <property type="entry name" value="Histone_Mod_Regulator"/>
</dbReference>
<evidence type="ECO:0000256" key="3">
    <source>
        <dbReference type="ARBA" id="ARBA00022833"/>
    </source>
</evidence>
<evidence type="ECO:0000313" key="8">
    <source>
        <dbReference type="EMBL" id="KAG5452430.1"/>
    </source>
</evidence>
<feature type="compositionally biased region" description="Acidic residues" evidence="5">
    <location>
        <begin position="173"/>
        <end position="212"/>
    </location>
</feature>
<feature type="domain" description="PHD-type" evidence="6">
    <location>
        <begin position="789"/>
        <end position="843"/>
    </location>
</feature>
<name>A0A8T1MTN8_CLOSI</name>
<dbReference type="SUPFAM" id="SSF57903">
    <property type="entry name" value="FYVE/PHD zinc finger"/>
    <property type="match status" value="2"/>
</dbReference>
<feature type="region of interest" description="Disordered" evidence="5">
    <location>
        <begin position="246"/>
        <end position="269"/>
    </location>
</feature>
<evidence type="ECO:0000256" key="4">
    <source>
        <dbReference type="PROSITE-ProRule" id="PRU00146"/>
    </source>
</evidence>
<dbReference type="PROSITE" id="PS01359">
    <property type="entry name" value="ZF_PHD_1"/>
    <property type="match status" value="1"/>
</dbReference>
<reference evidence="8 9" key="2">
    <citation type="journal article" date="2021" name="Genomics">
        <title>High-quality reference genome for Clonorchis sinensis.</title>
        <authorList>
            <person name="Young N.D."/>
            <person name="Stroehlein A.J."/>
            <person name="Kinkar L."/>
            <person name="Wang T."/>
            <person name="Sohn W.M."/>
            <person name="Chang B.C.H."/>
            <person name="Kaur P."/>
            <person name="Weisz D."/>
            <person name="Dudchenko O."/>
            <person name="Aiden E.L."/>
            <person name="Korhonen P.K."/>
            <person name="Gasser R.B."/>
        </authorList>
    </citation>
    <scope>NUCLEOTIDE SEQUENCE [LARGE SCALE GENOMIC DNA]</scope>
    <source>
        <strain evidence="8">Cs-k2</strain>
    </source>
</reference>
<feature type="domain" description="PHD-type" evidence="7">
    <location>
        <begin position="360"/>
        <end position="477"/>
    </location>
</feature>
<dbReference type="Pfam" id="PF00628">
    <property type="entry name" value="PHD"/>
    <property type="match status" value="2"/>
</dbReference>
<dbReference type="CDD" id="cd15561">
    <property type="entry name" value="PHD1_PHF14"/>
    <property type="match status" value="1"/>
</dbReference>
<dbReference type="GO" id="GO:0008270">
    <property type="term" value="F:zinc ion binding"/>
    <property type="evidence" value="ECO:0007669"/>
    <property type="project" value="UniProtKB-KW"/>
</dbReference>
<dbReference type="InterPro" id="IPR019787">
    <property type="entry name" value="Znf_PHD-finger"/>
</dbReference>
<comment type="caution">
    <text evidence="8">The sequence shown here is derived from an EMBL/GenBank/DDBJ whole genome shotgun (WGS) entry which is preliminary data.</text>
</comment>
<dbReference type="InterPro" id="IPR001965">
    <property type="entry name" value="Znf_PHD"/>
</dbReference>
<dbReference type="PANTHER" id="PTHR13793:SF150">
    <property type="entry name" value="PHD FINGER PROTEIN 14"/>
    <property type="match status" value="1"/>
</dbReference>
<evidence type="ECO:0000259" key="6">
    <source>
        <dbReference type="PROSITE" id="PS50016"/>
    </source>
</evidence>
<dbReference type="Gene3D" id="2.30.30.1150">
    <property type="match status" value="1"/>
</dbReference>
<dbReference type="PANTHER" id="PTHR13793">
    <property type="entry name" value="PHD FINGER PROTEINS"/>
    <property type="match status" value="1"/>
</dbReference>
<feature type="domain" description="PHD-type" evidence="6">
    <location>
        <begin position="297"/>
        <end position="357"/>
    </location>
</feature>
<keyword evidence="1" id="KW-0479">Metal-binding</keyword>
<protein>
    <submittedName>
        <fullName evidence="8">PHD finger protein 14</fullName>
    </submittedName>
</protein>